<reference evidence="2" key="1">
    <citation type="submission" date="2023-06" db="EMBL/GenBank/DDBJ databases">
        <title>Cytophagales bacterium Strain LB-30, isolated from soil.</title>
        <authorList>
            <person name="Liu B."/>
        </authorList>
    </citation>
    <scope>NUCLEOTIDE SEQUENCE</scope>
    <source>
        <strain evidence="2">LB-30</strain>
    </source>
</reference>
<feature type="transmembrane region" description="Helical" evidence="1">
    <location>
        <begin position="56"/>
        <end position="77"/>
    </location>
</feature>
<keyword evidence="1" id="KW-1133">Transmembrane helix</keyword>
<sequence>MIRLLLYRLYQLLLLLCPFAMGYLLISNSLPLLSDEIWPYLTESQHLSYHSLWKPLIYYEIIGQSFFLIFSAWLGIVHFRNPILFWKITASFHLSYFLFFISDYFLTQAIPALEAAVDVAQITFLVQSALLLGLGYFAKRYAQTN</sequence>
<feature type="transmembrane region" description="Helical" evidence="1">
    <location>
        <begin position="12"/>
        <end position="33"/>
    </location>
</feature>
<proteinExistence type="predicted"/>
<keyword evidence="1" id="KW-0472">Membrane</keyword>
<dbReference type="RefSeq" id="WP_320002849.1">
    <property type="nucleotide sequence ID" value="NZ_JAUHJS010000001.1"/>
</dbReference>
<protein>
    <submittedName>
        <fullName evidence="2">DUF2569 family protein</fullName>
    </submittedName>
</protein>
<keyword evidence="3" id="KW-1185">Reference proteome</keyword>
<evidence type="ECO:0000313" key="3">
    <source>
        <dbReference type="Proteomes" id="UP001168552"/>
    </source>
</evidence>
<feature type="transmembrane region" description="Helical" evidence="1">
    <location>
        <begin position="119"/>
        <end position="138"/>
    </location>
</feature>
<evidence type="ECO:0000256" key="1">
    <source>
        <dbReference type="SAM" id="Phobius"/>
    </source>
</evidence>
<comment type="caution">
    <text evidence="2">The sequence shown here is derived from an EMBL/GenBank/DDBJ whole genome shotgun (WGS) entry which is preliminary data.</text>
</comment>
<organism evidence="2 3">
    <name type="scientific">Shiella aurantiaca</name>
    <dbReference type="NCBI Taxonomy" id="3058365"/>
    <lineage>
        <taxon>Bacteria</taxon>
        <taxon>Pseudomonadati</taxon>
        <taxon>Bacteroidota</taxon>
        <taxon>Cytophagia</taxon>
        <taxon>Cytophagales</taxon>
        <taxon>Shiellaceae</taxon>
        <taxon>Shiella</taxon>
    </lineage>
</organism>
<feature type="transmembrane region" description="Helical" evidence="1">
    <location>
        <begin position="84"/>
        <end position="107"/>
    </location>
</feature>
<evidence type="ECO:0000313" key="2">
    <source>
        <dbReference type="EMBL" id="MDN4164323.1"/>
    </source>
</evidence>
<name>A0ABT8F1J2_9BACT</name>
<dbReference type="EMBL" id="JAUHJS010000001">
    <property type="protein sequence ID" value="MDN4164323.1"/>
    <property type="molecule type" value="Genomic_DNA"/>
</dbReference>
<keyword evidence="1" id="KW-0812">Transmembrane</keyword>
<gene>
    <name evidence="2" type="ORF">QWY31_02355</name>
</gene>
<dbReference type="Proteomes" id="UP001168552">
    <property type="component" value="Unassembled WGS sequence"/>
</dbReference>
<accession>A0ABT8F1J2</accession>